<organism evidence="1 2">
    <name type="scientific">Mycena metata</name>
    <dbReference type="NCBI Taxonomy" id="1033252"/>
    <lineage>
        <taxon>Eukaryota</taxon>
        <taxon>Fungi</taxon>
        <taxon>Dikarya</taxon>
        <taxon>Basidiomycota</taxon>
        <taxon>Agaricomycotina</taxon>
        <taxon>Agaricomycetes</taxon>
        <taxon>Agaricomycetidae</taxon>
        <taxon>Agaricales</taxon>
        <taxon>Marasmiineae</taxon>
        <taxon>Mycenaceae</taxon>
        <taxon>Mycena</taxon>
    </lineage>
</organism>
<proteinExistence type="predicted"/>
<dbReference type="AlphaFoldDB" id="A0AAD7IXX6"/>
<reference evidence="1" key="1">
    <citation type="submission" date="2023-03" db="EMBL/GenBank/DDBJ databases">
        <title>Massive genome expansion in bonnet fungi (Mycena s.s.) driven by repeated elements and novel gene families across ecological guilds.</title>
        <authorList>
            <consortium name="Lawrence Berkeley National Laboratory"/>
            <person name="Harder C.B."/>
            <person name="Miyauchi S."/>
            <person name="Viragh M."/>
            <person name="Kuo A."/>
            <person name="Thoen E."/>
            <person name="Andreopoulos B."/>
            <person name="Lu D."/>
            <person name="Skrede I."/>
            <person name="Drula E."/>
            <person name="Henrissat B."/>
            <person name="Morin E."/>
            <person name="Kohler A."/>
            <person name="Barry K."/>
            <person name="LaButti K."/>
            <person name="Morin E."/>
            <person name="Salamov A."/>
            <person name="Lipzen A."/>
            <person name="Mereny Z."/>
            <person name="Hegedus B."/>
            <person name="Baldrian P."/>
            <person name="Stursova M."/>
            <person name="Weitz H."/>
            <person name="Taylor A."/>
            <person name="Grigoriev I.V."/>
            <person name="Nagy L.G."/>
            <person name="Martin F."/>
            <person name="Kauserud H."/>
        </authorList>
    </citation>
    <scope>NUCLEOTIDE SEQUENCE</scope>
    <source>
        <strain evidence="1">CBHHK182m</strain>
    </source>
</reference>
<dbReference type="Proteomes" id="UP001215598">
    <property type="component" value="Unassembled WGS sequence"/>
</dbReference>
<gene>
    <name evidence="1" type="ORF">B0H16DRAFT_1724368</name>
</gene>
<protein>
    <submittedName>
        <fullName evidence="1">Uncharacterized protein</fullName>
    </submittedName>
</protein>
<evidence type="ECO:0000313" key="2">
    <source>
        <dbReference type="Proteomes" id="UP001215598"/>
    </source>
</evidence>
<evidence type="ECO:0000313" key="1">
    <source>
        <dbReference type="EMBL" id="KAJ7750851.1"/>
    </source>
</evidence>
<accession>A0AAD7IXX6</accession>
<dbReference type="EMBL" id="JARKIB010000064">
    <property type="protein sequence ID" value="KAJ7750851.1"/>
    <property type="molecule type" value="Genomic_DNA"/>
</dbReference>
<sequence length="62" mass="6837">MLPTGTARREDNLSPDIAAGIRAYALQQADLHERLAQFFKRLVALEAAAEDEEADLASFFNS</sequence>
<name>A0AAD7IXX6_9AGAR</name>
<keyword evidence="2" id="KW-1185">Reference proteome</keyword>
<comment type="caution">
    <text evidence="1">The sequence shown here is derived from an EMBL/GenBank/DDBJ whole genome shotgun (WGS) entry which is preliminary data.</text>
</comment>